<dbReference type="RefSeq" id="WP_377551228.1">
    <property type="nucleotide sequence ID" value="NZ_JBHSBN010000026.1"/>
</dbReference>
<keyword evidence="1" id="KW-1133">Transmembrane helix</keyword>
<keyword evidence="1" id="KW-0472">Membrane</keyword>
<accession>A0ABV8KU57</accession>
<name>A0ABV8KU57_9ACTN</name>
<feature type="transmembrane region" description="Helical" evidence="1">
    <location>
        <begin position="99"/>
        <end position="120"/>
    </location>
</feature>
<comment type="caution">
    <text evidence="2">The sequence shown here is derived from an EMBL/GenBank/DDBJ whole genome shotgun (WGS) entry which is preliminary data.</text>
</comment>
<reference evidence="3" key="1">
    <citation type="journal article" date="2019" name="Int. J. Syst. Evol. Microbiol.">
        <title>The Global Catalogue of Microorganisms (GCM) 10K type strain sequencing project: providing services to taxonomists for standard genome sequencing and annotation.</title>
        <authorList>
            <consortium name="The Broad Institute Genomics Platform"/>
            <consortium name="The Broad Institute Genome Sequencing Center for Infectious Disease"/>
            <person name="Wu L."/>
            <person name="Ma J."/>
        </authorList>
    </citation>
    <scope>NUCLEOTIDE SEQUENCE [LARGE SCALE GENOMIC DNA]</scope>
    <source>
        <strain evidence="3">2902at01</strain>
    </source>
</reference>
<sequence>MAFVVRLVINAIALWITTLVVSGIEVSGRSAGVTALTLLAVALIFGVVNAVLKPIIRVLGCVFYVLTLGLFALVVNALLFLLVGWIADQFNLPFRVAGFWPAFWGAIVMAVVSWLISLVVPDRGEDR</sequence>
<feature type="transmembrane region" description="Helical" evidence="1">
    <location>
        <begin position="7"/>
        <end position="24"/>
    </location>
</feature>
<keyword evidence="1" id="KW-0812">Transmembrane</keyword>
<organism evidence="2 3">
    <name type="scientific">Micromonospora zhanjiangensis</name>
    <dbReference type="NCBI Taxonomy" id="1522057"/>
    <lineage>
        <taxon>Bacteria</taxon>
        <taxon>Bacillati</taxon>
        <taxon>Actinomycetota</taxon>
        <taxon>Actinomycetes</taxon>
        <taxon>Micromonosporales</taxon>
        <taxon>Micromonosporaceae</taxon>
        <taxon>Micromonospora</taxon>
    </lineage>
</organism>
<dbReference type="EMBL" id="JBHSBN010000026">
    <property type="protein sequence ID" value="MFC4109628.1"/>
    <property type="molecule type" value="Genomic_DNA"/>
</dbReference>
<dbReference type="Pfam" id="PF04020">
    <property type="entry name" value="Phage_holin_4_2"/>
    <property type="match status" value="1"/>
</dbReference>
<evidence type="ECO:0000256" key="1">
    <source>
        <dbReference type="SAM" id="Phobius"/>
    </source>
</evidence>
<dbReference type="PANTHER" id="PTHR37309:SF1">
    <property type="entry name" value="SLR0284 PROTEIN"/>
    <property type="match status" value="1"/>
</dbReference>
<feature type="transmembrane region" description="Helical" evidence="1">
    <location>
        <begin position="30"/>
        <end position="52"/>
    </location>
</feature>
<evidence type="ECO:0000313" key="2">
    <source>
        <dbReference type="EMBL" id="MFC4109628.1"/>
    </source>
</evidence>
<evidence type="ECO:0000313" key="3">
    <source>
        <dbReference type="Proteomes" id="UP001595868"/>
    </source>
</evidence>
<gene>
    <name evidence="2" type="ORF">ACFOX0_27310</name>
</gene>
<dbReference type="PANTHER" id="PTHR37309">
    <property type="entry name" value="SLR0284 PROTEIN"/>
    <property type="match status" value="1"/>
</dbReference>
<protein>
    <submittedName>
        <fullName evidence="2">Phage holin family protein</fullName>
    </submittedName>
</protein>
<feature type="transmembrane region" description="Helical" evidence="1">
    <location>
        <begin position="64"/>
        <end position="87"/>
    </location>
</feature>
<dbReference type="InterPro" id="IPR007165">
    <property type="entry name" value="Phage_holin_4_2"/>
</dbReference>
<dbReference type="Proteomes" id="UP001595868">
    <property type="component" value="Unassembled WGS sequence"/>
</dbReference>
<keyword evidence="3" id="KW-1185">Reference proteome</keyword>
<proteinExistence type="predicted"/>